<dbReference type="GeneID" id="48311500"/>
<evidence type="ECO:0000256" key="2">
    <source>
        <dbReference type="SAM" id="Phobius"/>
    </source>
</evidence>
<keyword evidence="2" id="KW-0812">Transmembrane</keyword>
<gene>
    <name evidence="3" type="ORF">BBD41_24705</name>
</gene>
<feature type="transmembrane region" description="Helical" evidence="2">
    <location>
        <begin position="7"/>
        <end position="24"/>
    </location>
</feature>
<feature type="region of interest" description="Disordered" evidence="1">
    <location>
        <begin position="103"/>
        <end position="139"/>
    </location>
</feature>
<name>A0A1B2E6C2_9BACL</name>
<protein>
    <submittedName>
        <fullName evidence="3">Uncharacterized protein</fullName>
    </submittedName>
</protein>
<feature type="transmembrane region" description="Helical" evidence="2">
    <location>
        <begin position="36"/>
        <end position="54"/>
    </location>
</feature>
<sequence length="139" mass="15468">MMEKLRFYILSGIAGFIFTFILSIRNNLWTTSMTRAFLAFVIWFVLAFLLKRVLDIIVGRNEQGPKAGKSAGAGTGQEDERGAVLDLATPDEDRELMDMIHSENGSKGKDGFVPLNPPKLVSTKDPEELAKAVRHLTEK</sequence>
<feature type="compositionally biased region" description="Basic and acidic residues" evidence="1">
    <location>
        <begin position="122"/>
        <end position="139"/>
    </location>
</feature>
<keyword evidence="2" id="KW-0472">Membrane</keyword>
<keyword evidence="2" id="KW-1133">Transmembrane helix</keyword>
<evidence type="ECO:0000256" key="1">
    <source>
        <dbReference type="SAM" id="MobiDB-lite"/>
    </source>
</evidence>
<evidence type="ECO:0000313" key="3">
    <source>
        <dbReference type="EMBL" id="ANY75513.1"/>
    </source>
</evidence>
<dbReference type="RefSeq" id="WP_099479261.1">
    <property type="nucleotide sequence ID" value="NZ_CP016809.1"/>
</dbReference>
<dbReference type="AlphaFoldDB" id="A0A1B2E6C2"/>
<accession>A0A1B2E6C2</accession>
<proteinExistence type="predicted"/>
<organism evidence="3">
    <name type="scientific">Paenibacillus ihbetae</name>
    <dbReference type="NCBI Taxonomy" id="1870820"/>
    <lineage>
        <taxon>Bacteria</taxon>
        <taxon>Bacillati</taxon>
        <taxon>Bacillota</taxon>
        <taxon>Bacilli</taxon>
        <taxon>Bacillales</taxon>
        <taxon>Paenibacillaceae</taxon>
        <taxon>Paenibacillus</taxon>
    </lineage>
</organism>
<reference evidence="3" key="1">
    <citation type="submission" date="2016-08" db="EMBL/GenBank/DDBJ databases">
        <title>Complete Genome Seqeunce of Paenibacillus sp. nov. IHBB 9852 from high altitute lake of Indian trans-Himalayas.</title>
        <authorList>
            <person name="Kiran S."/>
            <person name="Swarnkar M.K."/>
            <person name="Rana A."/>
            <person name="Tewari R."/>
            <person name="Gulati A."/>
        </authorList>
    </citation>
    <scope>NUCLEOTIDE SEQUENCE [LARGE SCALE GENOMIC DNA]</scope>
    <source>
        <strain evidence="3">IHBB 9852</strain>
    </source>
</reference>
<feature type="region of interest" description="Disordered" evidence="1">
    <location>
        <begin position="62"/>
        <end position="83"/>
    </location>
</feature>
<dbReference type="KEGG" id="pib:BBD41_24705"/>
<dbReference type="EMBL" id="CP016809">
    <property type="protein sequence ID" value="ANY75513.1"/>
    <property type="molecule type" value="Genomic_DNA"/>
</dbReference>